<dbReference type="AlphaFoldDB" id="A0A0L6UWJ6"/>
<organism evidence="1 2">
    <name type="scientific">Puccinia sorghi</name>
    <dbReference type="NCBI Taxonomy" id="27349"/>
    <lineage>
        <taxon>Eukaryota</taxon>
        <taxon>Fungi</taxon>
        <taxon>Dikarya</taxon>
        <taxon>Basidiomycota</taxon>
        <taxon>Pucciniomycotina</taxon>
        <taxon>Pucciniomycetes</taxon>
        <taxon>Pucciniales</taxon>
        <taxon>Pucciniaceae</taxon>
        <taxon>Puccinia</taxon>
    </lineage>
</organism>
<sequence length="96" mass="11065">MVFLFYNYIYSGFCCKLRVSKLSGLGTKHLPLFLHNILNQQATLYIQEWDKCTPGESTYDEVLGSNLPQNHDKSSTENGRKTMITIQDWIQLDLCS</sequence>
<comment type="caution">
    <text evidence="1">The sequence shown here is derived from an EMBL/GenBank/DDBJ whole genome shotgun (WGS) entry which is preliminary data.</text>
</comment>
<reference evidence="1 2" key="1">
    <citation type="submission" date="2015-08" db="EMBL/GenBank/DDBJ databases">
        <title>Next Generation Sequencing and Analysis of the Genome of Puccinia sorghi L Schw, the Causal Agent of Maize Common Rust.</title>
        <authorList>
            <person name="Rochi L."/>
            <person name="Burguener G."/>
            <person name="Darino M."/>
            <person name="Turjanski A."/>
            <person name="Kreff E."/>
            <person name="Dieguez M.J."/>
            <person name="Sacco F."/>
        </authorList>
    </citation>
    <scope>NUCLEOTIDE SEQUENCE [LARGE SCALE GENOMIC DNA]</scope>
    <source>
        <strain evidence="1 2">RO10H11247</strain>
    </source>
</reference>
<dbReference type="Proteomes" id="UP000037035">
    <property type="component" value="Unassembled WGS sequence"/>
</dbReference>
<evidence type="ECO:0000313" key="2">
    <source>
        <dbReference type="Proteomes" id="UP000037035"/>
    </source>
</evidence>
<evidence type="ECO:0000313" key="1">
    <source>
        <dbReference type="EMBL" id="KNZ52859.1"/>
    </source>
</evidence>
<proteinExistence type="predicted"/>
<keyword evidence="2" id="KW-1185">Reference proteome</keyword>
<protein>
    <submittedName>
        <fullName evidence="1">Uncharacterized protein</fullName>
    </submittedName>
</protein>
<accession>A0A0L6UWJ6</accession>
<gene>
    <name evidence="1" type="ORF">VP01_3425g2</name>
</gene>
<dbReference type="VEuPathDB" id="FungiDB:VP01_3425g2"/>
<name>A0A0L6UWJ6_9BASI</name>
<dbReference type="EMBL" id="LAVV01008419">
    <property type="protein sequence ID" value="KNZ52859.1"/>
    <property type="molecule type" value="Genomic_DNA"/>
</dbReference>